<dbReference type="KEGG" id="epa:110238405"/>
<dbReference type="GeneID" id="110238405"/>
<dbReference type="PANTHER" id="PTHR21420">
    <property type="entry name" value="GDP-FUCOSE PROTEIN O-FUCOSYLTRANSFERASE 1"/>
    <property type="match status" value="1"/>
</dbReference>
<evidence type="ECO:0000256" key="13">
    <source>
        <dbReference type="ARBA" id="ARBA00023277"/>
    </source>
</evidence>
<dbReference type="CDD" id="cd11302">
    <property type="entry name" value="O-FucT-1"/>
    <property type="match status" value="1"/>
</dbReference>
<evidence type="ECO:0000313" key="18">
    <source>
        <dbReference type="EnsemblMetazoa" id="XP_020899738.1"/>
    </source>
</evidence>
<dbReference type="GO" id="GO:0006004">
    <property type="term" value="P:fucose metabolic process"/>
    <property type="evidence" value="ECO:0007669"/>
    <property type="project" value="UniProtKB-KW"/>
</dbReference>
<dbReference type="InterPro" id="IPR039922">
    <property type="entry name" value="POFUT1"/>
</dbReference>
<reference evidence="18" key="1">
    <citation type="submission" date="2022-11" db="UniProtKB">
        <authorList>
            <consortium name="EnsemblMetazoa"/>
        </authorList>
    </citation>
    <scope>IDENTIFICATION</scope>
</reference>
<evidence type="ECO:0000256" key="15">
    <source>
        <dbReference type="ARBA" id="ARBA00047273"/>
    </source>
</evidence>
<keyword evidence="11" id="KW-0325">Glycoprotein</keyword>
<dbReference type="EnsemblMetazoa" id="XM_021044079.1">
    <property type="protein sequence ID" value="XP_020899738.1"/>
    <property type="gene ID" value="LOC110238405"/>
</dbReference>
<dbReference type="GO" id="GO:0005783">
    <property type="term" value="C:endoplasmic reticulum"/>
    <property type="evidence" value="ECO:0007669"/>
    <property type="project" value="UniProtKB-SubCell"/>
</dbReference>
<evidence type="ECO:0000256" key="16">
    <source>
        <dbReference type="ARBA" id="ARBA00048647"/>
    </source>
</evidence>
<evidence type="ECO:0000256" key="11">
    <source>
        <dbReference type="ARBA" id="ARBA00023180"/>
    </source>
</evidence>
<accession>A0A913X6J6</accession>
<dbReference type="GO" id="GO:0046922">
    <property type="term" value="F:peptide-O-fucosyltransferase activity"/>
    <property type="evidence" value="ECO:0007669"/>
    <property type="project" value="UniProtKB-EC"/>
</dbReference>
<feature type="signal peptide" evidence="17">
    <location>
        <begin position="1"/>
        <end position="16"/>
    </location>
</feature>
<keyword evidence="9" id="KW-0914">Notch signaling pathway</keyword>
<keyword evidence="7" id="KW-0808">Transferase</keyword>
<dbReference type="RefSeq" id="XP_020899738.1">
    <property type="nucleotide sequence ID" value="XM_021044079.1"/>
</dbReference>
<dbReference type="AlphaFoldDB" id="A0A913X6J6"/>
<keyword evidence="8" id="KW-0256">Endoplasmic reticulum</keyword>
<comment type="catalytic activity">
    <reaction evidence="16">
        <text>L-seryl-[protein] + GDP-beta-L-fucose = 3-O-(alpha-L-fucosyl)-L-seryl-[protein] + GDP + H(+)</text>
        <dbReference type="Rhea" id="RHEA:63644"/>
        <dbReference type="Rhea" id="RHEA-COMP:9863"/>
        <dbReference type="Rhea" id="RHEA-COMP:17914"/>
        <dbReference type="ChEBI" id="CHEBI:15378"/>
        <dbReference type="ChEBI" id="CHEBI:29999"/>
        <dbReference type="ChEBI" id="CHEBI:57273"/>
        <dbReference type="ChEBI" id="CHEBI:58189"/>
        <dbReference type="ChEBI" id="CHEBI:189632"/>
        <dbReference type="EC" id="2.4.1.221"/>
    </reaction>
    <physiologicalReaction direction="left-to-right" evidence="16">
        <dbReference type="Rhea" id="RHEA:63645"/>
    </physiologicalReaction>
</comment>
<keyword evidence="13" id="KW-0119">Carbohydrate metabolism</keyword>
<dbReference type="Proteomes" id="UP000887567">
    <property type="component" value="Unplaced"/>
</dbReference>
<comment type="similarity">
    <text evidence="3">Belongs to the glycosyltransferase 65 family.</text>
</comment>
<proteinExistence type="inferred from homology"/>
<keyword evidence="10" id="KW-1015">Disulfide bond</keyword>
<comment type="pathway">
    <text evidence="2">Protein modification; protein glycosylation.</text>
</comment>
<dbReference type="EC" id="2.4.1.221" evidence="4"/>
<evidence type="ECO:0000256" key="7">
    <source>
        <dbReference type="ARBA" id="ARBA00022679"/>
    </source>
</evidence>
<dbReference type="Gene3D" id="3.40.50.11340">
    <property type="match status" value="1"/>
</dbReference>
<evidence type="ECO:0000256" key="14">
    <source>
        <dbReference type="ARBA" id="ARBA00033080"/>
    </source>
</evidence>
<dbReference type="GO" id="GO:0007219">
    <property type="term" value="P:Notch signaling pathway"/>
    <property type="evidence" value="ECO:0007669"/>
    <property type="project" value="UniProtKB-KW"/>
</dbReference>
<dbReference type="OrthoDB" id="10050276at2759"/>
<dbReference type="InterPro" id="IPR019378">
    <property type="entry name" value="GDP-Fuc_O-FucTrfase"/>
</dbReference>
<evidence type="ECO:0000256" key="6">
    <source>
        <dbReference type="ARBA" id="ARBA00022676"/>
    </source>
</evidence>
<dbReference type="Pfam" id="PF10250">
    <property type="entry name" value="O-FucT"/>
    <property type="match status" value="1"/>
</dbReference>
<evidence type="ECO:0000256" key="3">
    <source>
        <dbReference type="ARBA" id="ARBA00010626"/>
    </source>
</evidence>
<comment type="subcellular location">
    <subcellularLocation>
        <location evidence="1">Endoplasmic reticulum</location>
    </subcellularLocation>
</comment>
<comment type="catalytic activity">
    <reaction evidence="15">
        <text>L-threonyl-[protein] + GDP-beta-L-fucose = 3-O-(alpha-L-fucosyl)-L-threonyl-[protein] + GDP + H(+)</text>
        <dbReference type="Rhea" id="RHEA:70491"/>
        <dbReference type="Rhea" id="RHEA-COMP:11060"/>
        <dbReference type="Rhea" id="RHEA-COMP:17915"/>
        <dbReference type="ChEBI" id="CHEBI:15378"/>
        <dbReference type="ChEBI" id="CHEBI:30013"/>
        <dbReference type="ChEBI" id="CHEBI:57273"/>
        <dbReference type="ChEBI" id="CHEBI:58189"/>
        <dbReference type="ChEBI" id="CHEBI:189631"/>
        <dbReference type="EC" id="2.4.1.221"/>
    </reaction>
    <physiologicalReaction direction="left-to-right" evidence="15">
        <dbReference type="Rhea" id="RHEA:70492"/>
    </physiologicalReaction>
</comment>
<evidence type="ECO:0000256" key="10">
    <source>
        <dbReference type="ARBA" id="ARBA00023157"/>
    </source>
</evidence>
<dbReference type="OMA" id="CANVEGT"/>
<organism evidence="18 19">
    <name type="scientific">Exaiptasia diaphana</name>
    <name type="common">Tropical sea anemone</name>
    <name type="synonym">Aiptasia pulchella</name>
    <dbReference type="NCBI Taxonomy" id="2652724"/>
    <lineage>
        <taxon>Eukaryota</taxon>
        <taxon>Metazoa</taxon>
        <taxon>Cnidaria</taxon>
        <taxon>Anthozoa</taxon>
        <taxon>Hexacorallia</taxon>
        <taxon>Actiniaria</taxon>
        <taxon>Aiptasiidae</taxon>
        <taxon>Exaiptasia</taxon>
    </lineage>
</organism>
<dbReference type="PANTHER" id="PTHR21420:SF9">
    <property type="entry name" value="GDP-FUCOSE PROTEIN O-FUCOSYLTRANSFERASE 1"/>
    <property type="match status" value="1"/>
</dbReference>
<dbReference type="Gene3D" id="3.40.50.11350">
    <property type="match status" value="1"/>
</dbReference>
<sequence>MWFLYLLVAVLTIVNAYGVGSEITFDENGYVLYCPCMGRYGNQADHFLGSLAFAKALNRTLALPPWRTYRNIPFTDFFQIAPLQNYHRVILLEDFLRELAPKYWPVGNRKGYCWLPPGSGADCKMKDGNPFYQFWDELGVNFDDSIVFNIGFTVEDSYVLEEWQNQFPPSLHPVIAFKGAPAPYPVKEANRKLHQYLVWSTKLLSQAKELQSTVLPNGSYVGIHLRNGVDWKNACGNVEGMHNFMASPQCLGYSHYNTVTKEICFPSEQEILKRTREVVLKTKAKSVYVATDANAMLTQLRTSLADLKVTVIHGNPSLPQIDLIILAKSDHFIGNCVSSFTAHVKRERDIHGLPSSFWGFNGHSK</sequence>
<evidence type="ECO:0000256" key="12">
    <source>
        <dbReference type="ARBA" id="ARBA00023253"/>
    </source>
</evidence>
<keyword evidence="6" id="KW-0328">Glycosyltransferase</keyword>
<evidence type="ECO:0000313" key="19">
    <source>
        <dbReference type="Proteomes" id="UP000887567"/>
    </source>
</evidence>
<evidence type="ECO:0000256" key="5">
    <source>
        <dbReference type="ARBA" id="ARBA00021745"/>
    </source>
</evidence>
<protein>
    <recommendedName>
        <fullName evidence="5">GDP-fucose protein O-fucosyltransferase 1</fullName>
        <ecNumber evidence="4">2.4.1.221</ecNumber>
    </recommendedName>
    <alternativeName>
        <fullName evidence="14">Peptide-O-fucosyltransferase 1</fullName>
    </alternativeName>
</protein>
<evidence type="ECO:0000256" key="2">
    <source>
        <dbReference type="ARBA" id="ARBA00004922"/>
    </source>
</evidence>
<evidence type="ECO:0000256" key="9">
    <source>
        <dbReference type="ARBA" id="ARBA00022976"/>
    </source>
</evidence>
<keyword evidence="19" id="KW-1185">Reference proteome</keyword>
<keyword evidence="12" id="KW-0294">Fucose metabolism</keyword>
<name>A0A913X6J6_EXADI</name>
<evidence type="ECO:0000256" key="8">
    <source>
        <dbReference type="ARBA" id="ARBA00022824"/>
    </source>
</evidence>
<evidence type="ECO:0000256" key="17">
    <source>
        <dbReference type="SAM" id="SignalP"/>
    </source>
</evidence>
<evidence type="ECO:0000256" key="4">
    <source>
        <dbReference type="ARBA" id="ARBA00012196"/>
    </source>
</evidence>
<evidence type="ECO:0000256" key="1">
    <source>
        <dbReference type="ARBA" id="ARBA00004240"/>
    </source>
</evidence>
<feature type="chain" id="PRO_5036689370" description="GDP-fucose protein O-fucosyltransferase 1" evidence="17">
    <location>
        <begin position="17"/>
        <end position="365"/>
    </location>
</feature>
<dbReference type="GO" id="GO:0008593">
    <property type="term" value="P:regulation of Notch signaling pathway"/>
    <property type="evidence" value="ECO:0007669"/>
    <property type="project" value="TreeGrafter"/>
</dbReference>
<keyword evidence="17" id="KW-0732">Signal</keyword>